<dbReference type="EMBL" id="LN483073">
    <property type="protein sequence ID" value="CEA00333.1"/>
    <property type="molecule type" value="Genomic_DNA"/>
</dbReference>
<evidence type="ECO:0000259" key="1">
    <source>
        <dbReference type="Pfam" id="PF22819"/>
    </source>
</evidence>
<dbReference type="HOGENOM" id="CLU_841453_0_0_9"/>
<accession>A0A078LZ05</accession>
<gene>
    <name evidence="2" type="ORF">BN1050_00572</name>
</gene>
<evidence type="ECO:0000313" key="2">
    <source>
        <dbReference type="EMBL" id="CEA00333.1"/>
    </source>
</evidence>
<sequence>MYIKRVALLMTCTGLLYGCGEEVSQFDLQQLDGPAAELVASWESADIATKEIHKKLATYMNADGTEIYVSPDNKQWVKRAQTLPLQALDMTLQEALEDLVGEMTWEYVTTAKKFPRAQTDSKALKALGKEGHLVRVVENAKTSDVELLVYVEGNSATLHKVHLPNYDNAYNEEAEQLLTDYYNEIIVTENKEDNAQAPEPPIIEEPQPEPVALEVNEGARLEIAGLISSYLYTYAAGDTENLHYYISPQSAFYNEQMAYMDKKFHLAFSLEVVDHAIMSIERLDTYRFGVTVWEKYWMEEAGVARDIEQTGYYTVEYVDGAFRIVDLQLL</sequence>
<dbReference type="AlphaFoldDB" id="A0A078LZ05"/>
<dbReference type="InterPro" id="IPR054528">
    <property type="entry name" value="TcaA_5th"/>
</dbReference>
<reference evidence="2" key="1">
    <citation type="submission" date="2014-07" db="EMBL/GenBank/DDBJ databases">
        <authorList>
            <person name="Urmite Genomes Urmite Genomes"/>
        </authorList>
    </citation>
    <scope>NUCLEOTIDE SEQUENCE</scope>
    <source>
        <strain evidence="2">13S34_air</strain>
    </source>
</reference>
<protein>
    <recommendedName>
        <fullName evidence="1">TcaA protein NTF2-like domain-containing protein</fullName>
    </recommendedName>
</protein>
<dbReference type="PROSITE" id="PS51257">
    <property type="entry name" value="PROKAR_LIPOPROTEIN"/>
    <property type="match status" value="1"/>
</dbReference>
<organism evidence="2">
    <name type="scientific">Metalysinibacillus saudimassiliensis</name>
    <dbReference type="NCBI Taxonomy" id="1461583"/>
    <lineage>
        <taxon>Bacteria</taxon>
        <taxon>Bacillati</taxon>
        <taxon>Bacillota</taxon>
        <taxon>Bacilli</taxon>
        <taxon>Bacillales</taxon>
        <taxon>Caryophanaceae</taxon>
        <taxon>Metalysinibacillus</taxon>
    </lineage>
</organism>
<feature type="domain" description="TcaA protein NTF2-like" evidence="1">
    <location>
        <begin position="233"/>
        <end position="327"/>
    </location>
</feature>
<dbReference type="Pfam" id="PF22819">
    <property type="entry name" value="TcaA_5th"/>
    <property type="match status" value="1"/>
</dbReference>
<proteinExistence type="predicted"/>
<dbReference type="PATRIC" id="fig|1461583.4.peg.545"/>
<name>A0A078LZ05_9BACL</name>